<protein>
    <submittedName>
        <fullName evidence="1">Uncharacterized protein</fullName>
    </submittedName>
</protein>
<sequence length="82" mass="9205">MVGRLSQIERELSFLELDDVPDISRAESLGMRPKRANREALMSTSITMMNSTNIHLMPVHLSPLFACDLFVKSQSSQILLVS</sequence>
<organism evidence="1 2">
    <name type="scientific">Peronosclerospora sorghi</name>
    <dbReference type="NCBI Taxonomy" id="230839"/>
    <lineage>
        <taxon>Eukaryota</taxon>
        <taxon>Sar</taxon>
        <taxon>Stramenopiles</taxon>
        <taxon>Oomycota</taxon>
        <taxon>Peronosporomycetes</taxon>
        <taxon>Peronosporales</taxon>
        <taxon>Peronosporaceae</taxon>
        <taxon>Peronosclerospora</taxon>
    </lineage>
</organism>
<reference evidence="1 2" key="1">
    <citation type="journal article" date="2022" name="bioRxiv">
        <title>The genome of the oomycete Peronosclerospora sorghi, a cosmopolitan pathogen of maize and sorghum, is inflated with dispersed pseudogenes.</title>
        <authorList>
            <person name="Fletcher K."/>
            <person name="Martin F."/>
            <person name="Isakeit T."/>
            <person name="Cavanaugh K."/>
            <person name="Magill C."/>
            <person name="Michelmore R."/>
        </authorList>
    </citation>
    <scope>NUCLEOTIDE SEQUENCE [LARGE SCALE GENOMIC DNA]</scope>
    <source>
        <strain evidence="1">P6</strain>
    </source>
</reference>
<evidence type="ECO:0000313" key="1">
    <source>
        <dbReference type="EMBL" id="KAI9905722.1"/>
    </source>
</evidence>
<evidence type="ECO:0000313" key="2">
    <source>
        <dbReference type="Proteomes" id="UP001163321"/>
    </source>
</evidence>
<accession>A0ACC0VGZ5</accession>
<keyword evidence="2" id="KW-1185">Reference proteome</keyword>
<comment type="caution">
    <text evidence="1">The sequence shown here is derived from an EMBL/GenBank/DDBJ whole genome shotgun (WGS) entry which is preliminary data.</text>
</comment>
<proteinExistence type="predicted"/>
<dbReference type="Proteomes" id="UP001163321">
    <property type="component" value="Chromosome 9"/>
</dbReference>
<name>A0ACC0VGZ5_9STRA</name>
<gene>
    <name evidence="1" type="ORF">PsorP6_013877</name>
</gene>
<dbReference type="EMBL" id="CM047588">
    <property type="protein sequence ID" value="KAI9905722.1"/>
    <property type="molecule type" value="Genomic_DNA"/>
</dbReference>